<protein>
    <submittedName>
        <fullName evidence="2">(northern house mosquito) hypothetical protein</fullName>
    </submittedName>
</protein>
<reference evidence="2" key="1">
    <citation type="submission" date="2021-05" db="EMBL/GenBank/DDBJ databases">
        <authorList>
            <person name="Alioto T."/>
            <person name="Alioto T."/>
            <person name="Gomez Garrido J."/>
        </authorList>
    </citation>
    <scope>NUCLEOTIDE SEQUENCE</scope>
</reference>
<name>A0A8D8KYU2_CULPI</name>
<dbReference type="EMBL" id="HBUE01229922">
    <property type="protein sequence ID" value="CAG6544250.1"/>
    <property type="molecule type" value="Transcribed_RNA"/>
</dbReference>
<feature type="region of interest" description="Disordered" evidence="1">
    <location>
        <begin position="1"/>
        <end position="51"/>
    </location>
</feature>
<sequence length="107" mass="11694">MDRVRADPGGHLPGGTGLRRRSKGGQRQPEEAQGEETQGQNRRQGDHLQPGHAEHVRRLLQSPRWVHRRGAHPRAAAHVRQREGSLRASVRAVCGPVDATADGLLGL</sequence>
<evidence type="ECO:0000256" key="1">
    <source>
        <dbReference type="SAM" id="MobiDB-lite"/>
    </source>
</evidence>
<accession>A0A8D8KYU2</accession>
<dbReference type="EMBL" id="HBUE01229924">
    <property type="protein sequence ID" value="CAG6544253.1"/>
    <property type="molecule type" value="Transcribed_RNA"/>
</dbReference>
<dbReference type="AlphaFoldDB" id="A0A8D8KYU2"/>
<dbReference type="EMBL" id="HBUE01336703">
    <property type="protein sequence ID" value="CAG6596384.1"/>
    <property type="molecule type" value="Transcribed_RNA"/>
</dbReference>
<proteinExistence type="predicted"/>
<organism evidence="2">
    <name type="scientific">Culex pipiens</name>
    <name type="common">House mosquito</name>
    <dbReference type="NCBI Taxonomy" id="7175"/>
    <lineage>
        <taxon>Eukaryota</taxon>
        <taxon>Metazoa</taxon>
        <taxon>Ecdysozoa</taxon>
        <taxon>Arthropoda</taxon>
        <taxon>Hexapoda</taxon>
        <taxon>Insecta</taxon>
        <taxon>Pterygota</taxon>
        <taxon>Neoptera</taxon>
        <taxon>Endopterygota</taxon>
        <taxon>Diptera</taxon>
        <taxon>Nematocera</taxon>
        <taxon>Culicoidea</taxon>
        <taxon>Culicidae</taxon>
        <taxon>Culicinae</taxon>
        <taxon>Culicini</taxon>
        <taxon>Culex</taxon>
        <taxon>Culex</taxon>
    </lineage>
</organism>
<dbReference type="EMBL" id="HBUE01336705">
    <property type="protein sequence ID" value="CAG6596387.1"/>
    <property type="molecule type" value="Transcribed_RNA"/>
</dbReference>
<evidence type="ECO:0000313" key="2">
    <source>
        <dbReference type="EMBL" id="CAG6596387.1"/>
    </source>
</evidence>